<proteinExistence type="predicted"/>
<organism evidence="1 2">
    <name type="scientific">Tribolium castaneum</name>
    <name type="common">Red flour beetle</name>
    <dbReference type="NCBI Taxonomy" id="7070"/>
    <lineage>
        <taxon>Eukaryota</taxon>
        <taxon>Metazoa</taxon>
        <taxon>Ecdysozoa</taxon>
        <taxon>Arthropoda</taxon>
        <taxon>Hexapoda</taxon>
        <taxon>Insecta</taxon>
        <taxon>Pterygota</taxon>
        <taxon>Neoptera</taxon>
        <taxon>Endopterygota</taxon>
        <taxon>Coleoptera</taxon>
        <taxon>Polyphaga</taxon>
        <taxon>Cucujiformia</taxon>
        <taxon>Tenebrionidae</taxon>
        <taxon>Tenebrionidae incertae sedis</taxon>
        <taxon>Tribolium</taxon>
    </lineage>
</organism>
<reference evidence="1 2" key="1">
    <citation type="journal article" date="2008" name="Nature">
        <title>The genome of the model beetle and pest Tribolium castaneum.</title>
        <authorList>
            <consortium name="Tribolium Genome Sequencing Consortium"/>
            <person name="Richards S."/>
            <person name="Gibbs R.A."/>
            <person name="Weinstock G.M."/>
            <person name="Brown S.J."/>
            <person name="Denell R."/>
            <person name="Beeman R.W."/>
            <person name="Gibbs R."/>
            <person name="Beeman R.W."/>
            <person name="Brown S.J."/>
            <person name="Bucher G."/>
            <person name="Friedrich M."/>
            <person name="Grimmelikhuijzen C.J."/>
            <person name="Klingler M."/>
            <person name="Lorenzen M."/>
            <person name="Richards S."/>
            <person name="Roth S."/>
            <person name="Schroder R."/>
            <person name="Tautz D."/>
            <person name="Zdobnov E.M."/>
            <person name="Muzny D."/>
            <person name="Gibbs R.A."/>
            <person name="Weinstock G.M."/>
            <person name="Attaway T."/>
            <person name="Bell S."/>
            <person name="Buhay C.J."/>
            <person name="Chandrabose M.N."/>
            <person name="Chavez D."/>
            <person name="Clerk-Blankenburg K.P."/>
            <person name="Cree A."/>
            <person name="Dao M."/>
            <person name="Davis C."/>
            <person name="Chacko J."/>
            <person name="Dinh H."/>
            <person name="Dugan-Rocha S."/>
            <person name="Fowler G."/>
            <person name="Garner T.T."/>
            <person name="Garnes J."/>
            <person name="Gnirke A."/>
            <person name="Hawes A."/>
            <person name="Hernandez J."/>
            <person name="Hines S."/>
            <person name="Holder M."/>
            <person name="Hume J."/>
            <person name="Jhangiani S.N."/>
            <person name="Joshi V."/>
            <person name="Khan Z.M."/>
            <person name="Jackson L."/>
            <person name="Kovar C."/>
            <person name="Kowis A."/>
            <person name="Lee S."/>
            <person name="Lewis L.R."/>
            <person name="Margolis J."/>
            <person name="Morgan M."/>
            <person name="Nazareth L.V."/>
            <person name="Nguyen N."/>
            <person name="Okwuonu G."/>
            <person name="Parker D."/>
            <person name="Richards S."/>
            <person name="Ruiz S.J."/>
            <person name="Santibanez J."/>
            <person name="Savard J."/>
            <person name="Scherer S.E."/>
            <person name="Schneider B."/>
            <person name="Sodergren E."/>
            <person name="Tautz D."/>
            <person name="Vattahil S."/>
            <person name="Villasana D."/>
            <person name="White C.S."/>
            <person name="Wright R."/>
            <person name="Park Y."/>
            <person name="Beeman R.W."/>
            <person name="Lord J."/>
            <person name="Oppert B."/>
            <person name="Lorenzen M."/>
            <person name="Brown S."/>
            <person name="Wang L."/>
            <person name="Savard J."/>
            <person name="Tautz D."/>
            <person name="Richards S."/>
            <person name="Weinstock G."/>
            <person name="Gibbs R.A."/>
            <person name="Liu Y."/>
            <person name="Worley K."/>
            <person name="Weinstock G."/>
            <person name="Elsik C.G."/>
            <person name="Reese J.T."/>
            <person name="Elhaik E."/>
            <person name="Landan G."/>
            <person name="Graur D."/>
            <person name="Arensburger P."/>
            <person name="Atkinson P."/>
            <person name="Beeman R.W."/>
            <person name="Beidler J."/>
            <person name="Brown S.J."/>
            <person name="Demuth J.P."/>
            <person name="Drury D.W."/>
            <person name="Du Y.Z."/>
            <person name="Fujiwara H."/>
            <person name="Lorenzen M."/>
            <person name="Maselli V."/>
            <person name="Osanai M."/>
            <person name="Park Y."/>
            <person name="Robertson H.M."/>
            <person name="Tu Z."/>
            <person name="Wang J.J."/>
            <person name="Wang S."/>
            <person name="Richards S."/>
            <person name="Song H."/>
            <person name="Zhang L."/>
            <person name="Sodergren E."/>
            <person name="Werner D."/>
            <person name="Stanke M."/>
            <person name="Morgenstern B."/>
            <person name="Solovyev V."/>
            <person name="Kosarev P."/>
            <person name="Brown G."/>
            <person name="Chen H.C."/>
            <person name="Ermolaeva O."/>
            <person name="Hlavina W."/>
            <person name="Kapustin Y."/>
            <person name="Kiryutin B."/>
            <person name="Kitts P."/>
            <person name="Maglott D."/>
            <person name="Pruitt K."/>
            <person name="Sapojnikov V."/>
            <person name="Souvorov A."/>
            <person name="Mackey A.J."/>
            <person name="Waterhouse R.M."/>
            <person name="Wyder S."/>
            <person name="Zdobnov E.M."/>
            <person name="Zdobnov E.M."/>
            <person name="Wyder S."/>
            <person name="Kriventseva E.V."/>
            <person name="Kadowaki T."/>
            <person name="Bork P."/>
            <person name="Aranda M."/>
            <person name="Bao R."/>
            <person name="Beermann A."/>
            <person name="Berns N."/>
            <person name="Bolognesi R."/>
            <person name="Bonneton F."/>
            <person name="Bopp D."/>
            <person name="Brown S.J."/>
            <person name="Bucher G."/>
            <person name="Butts T."/>
            <person name="Chaumot A."/>
            <person name="Denell R.E."/>
            <person name="Ferrier D.E."/>
            <person name="Friedrich M."/>
            <person name="Gordon C.M."/>
            <person name="Jindra M."/>
            <person name="Klingler M."/>
            <person name="Lan Q."/>
            <person name="Lattorff H.M."/>
            <person name="Laudet V."/>
            <person name="von Levetsow C."/>
            <person name="Liu Z."/>
            <person name="Lutz R."/>
            <person name="Lynch J.A."/>
            <person name="da Fonseca R.N."/>
            <person name="Posnien N."/>
            <person name="Reuter R."/>
            <person name="Roth S."/>
            <person name="Savard J."/>
            <person name="Schinko J.B."/>
            <person name="Schmitt C."/>
            <person name="Schoppmeier M."/>
            <person name="Schroder R."/>
            <person name="Shippy T.D."/>
            <person name="Simonnet F."/>
            <person name="Marques-Souza H."/>
            <person name="Tautz D."/>
            <person name="Tomoyasu Y."/>
            <person name="Trauner J."/>
            <person name="Van der Zee M."/>
            <person name="Vervoort M."/>
            <person name="Wittkopp N."/>
            <person name="Wimmer E.A."/>
            <person name="Yang X."/>
            <person name="Jones A.K."/>
            <person name="Sattelle D.B."/>
            <person name="Ebert P.R."/>
            <person name="Nelson D."/>
            <person name="Scott J.G."/>
            <person name="Beeman R.W."/>
            <person name="Muthukrishnan S."/>
            <person name="Kramer K.J."/>
            <person name="Arakane Y."/>
            <person name="Beeman R.W."/>
            <person name="Zhu Q."/>
            <person name="Hogenkamp D."/>
            <person name="Dixit R."/>
            <person name="Oppert B."/>
            <person name="Jiang H."/>
            <person name="Zou Z."/>
            <person name="Marshall J."/>
            <person name="Elpidina E."/>
            <person name="Vinokurov K."/>
            <person name="Oppert C."/>
            <person name="Zou Z."/>
            <person name="Evans J."/>
            <person name="Lu Z."/>
            <person name="Zhao P."/>
            <person name="Sumathipala N."/>
            <person name="Altincicek B."/>
            <person name="Vilcinskas A."/>
            <person name="Williams M."/>
            <person name="Hultmark D."/>
            <person name="Hetru C."/>
            <person name="Jiang H."/>
            <person name="Grimmelikhuijzen C.J."/>
            <person name="Hauser F."/>
            <person name="Cazzamali G."/>
            <person name="Williamson M."/>
            <person name="Park Y."/>
            <person name="Li B."/>
            <person name="Tanaka Y."/>
            <person name="Predel R."/>
            <person name="Neupert S."/>
            <person name="Schachtner J."/>
            <person name="Verleyen P."/>
            <person name="Raible F."/>
            <person name="Bork P."/>
            <person name="Friedrich M."/>
            <person name="Walden K.K."/>
            <person name="Robertson H.M."/>
            <person name="Angeli S."/>
            <person name="Foret S."/>
            <person name="Bucher G."/>
            <person name="Schuetz S."/>
            <person name="Maleszka R."/>
            <person name="Wimmer E.A."/>
            <person name="Beeman R.W."/>
            <person name="Lorenzen M."/>
            <person name="Tomoyasu Y."/>
            <person name="Miller S.C."/>
            <person name="Grossmann D."/>
            <person name="Bucher G."/>
        </authorList>
    </citation>
    <scope>NUCLEOTIDE SEQUENCE [LARGE SCALE GENOMIC DNA]</scope>
    <source>
        <strain evidence="1 2">Georgia GA2</strain>
    </source>
</reference>
<protein>
    <submittedName>
        <fullName evidence="1">Uncharacterized protein</fullName>
    </submittedName>
</protein>
<dbReference type="EMBL" id="KQ971306">
    <property type="protein sequence ID" value="EFA11095.1"/>
    <property type="molecule type" value="Genomic_DNA"/>
</dbReference>
<dbReference type="Proteomes" id="UP000007266">
    <property type="component" value="Linkage group 1"/>
</dbReference>
<dbReference type="HOGENOM" id="CLU_2443694_0_0_1"/>
<evidence type="ECO:0000313" key="2">
    <source>
        <dbReference type="Proteomes" id="UP000007266"/>
    </source>
</evidence>
<name>D6W691_TRICA</name>
<sequence>MVCRVMVVLRLTLKSAIDWTSGKRELRNKKAAGKDLARFKMTNLFESLYCLNIRARVQCSEVYRCGITFPTFTGTKNNAHRSLFITKSDQ</sequence>
<accession>D6W691</accession>
<dbReference type="AlphaFoldDB" id="D6W691"/>
<gene>
    <name evidence="1" type="primary">GLEAN_04692</name>
    <name evidence="1" type="ORF">TcasGA2_TC004692</name>
</gene>
<evidence type="ECO:0000313" key="1">
    <source>
        <dbReference type="EMBL" id="EFA11095.1"/>
    </source>
</evidence>
<reference evidence="1 2" key="2">
    <citation type="journal article" date="2010" name="Nucleic Acids Res.">
        <title>BeetleBase in 2010: revisions to provide comprehensive genomic information for Tribolium castaneum.</title>
        <authorList>
            <person name="Kim H.S."/>
            <person name="Murphy T."/>
            <person name="Xia J."/>
            <person name="Caragea D."/>
            <person name="Park Y."/>
            <person name="Beeman R.W."/>
            <person name="Lorenzen M.D."/>
            <person name="Butcher S."/>
            <person name="Manak J.R."/>
            <person name="Brown S.J."/>
        </authorList>
    </citation>
    <scope>GENOME REANNOTATION</scope>
    <source>
        <strain evidence="1 2">Georgia GA2</strain>
    </source>
</reference>
<dbReference type="InParanoid" id="D6W691"/>
<keyword evidence="2" id="KW-1185">Reference proteome</keyword>